<reference evidence="7 9" key="1">
    <citation type="submission" date="2020-04" db="EMBL/GenBank/DDBJ databases">
        <title>Genome Assembly and Annotation of Botryosphaeria dothidea sdau 11-99, a Latent Pathogen of Apple Fruit Ring Rot in China.</title>
        <authorList>
            <person name="Yu C."/>
            <person name="Diao Y."/>
            <person name="Lu Q."/>
            <person name="Zhao J."/>
            <person name="Cui S."/>
            <person name="Peng C."/>
            <person name="He B."/>
            <person name="Liu H."/>
        </authorList>
    </citation>
    <scope>NUCLEOTIDE SEQUENCE [LARGE SCALE GENOMIC DNA]</scope>
    <source>
        <strain evidence="9">sdau11-99</strain>
        <strain evidence="7">Sdau11-99</strain>
    </source>
</reference>
<dbReference type="Proteomes" id="UP000572817">
    <property type="component" value="Unassembled WGS sequence"/>
</dbReference>
<dbReference type="PRINTS" id="PR00090">
    <property type="entry name" value="RNGDIOXGNASE"/>
</dbReference>
<comment type="caution">
    <text evidence="7">The sequence shown here is derived from an EMBL/GenBank/DDBJ whole genome shotgun (WGS) entry which is preliminary data.</text>
</comment>
<dbReference type="AlphaFoldDB" id="A0A8H4MW81"/>
<keyword evidence="5" id="KW-0411">Iron-sulfur</keyword>
<dbReference type="EMBL" id="WWBZ02000082">
    <property type="protein sequence ID" value="KAF4301089.1"/>
    <property type="molecule type" value="Genomic_DNA"/>
</dbReference>
<keyword evidence="7" id="KW-0223">Dioxygenase</keyword>
<evidence type="ECO:0000256" key="1">
    <source>
        <dbReference type="ARBA" id="ARBA00022714"/>
    </source>
</evidence>
<keyword evidence="3" id="KW-0560">Oxidoreductase</keyword>
<evidence type="ECO:0000256" key="5">
    <source>
        <dbReference type="ARBA" id="ARBA00023014"/>
    </source>
</evidence>
<dbReference type="Gene3D" id="2.102.10.10">
    <property type="entry name" value="Rieske [2Fe-2S] iron-sulphur domain"/>
    <property type="match status" value="1"/>
</dbReference>
<evidence type="ECO:0000256" key="4">
    <source>
        <dbReference type="ARBA" id="ARBA00023004"/>
    </source>
</evidence>
<dbReference type="InterPro" id="IPR036922">
    <property type="entry name" value="Rieske_2Fe-2S_sf"/>
</dbReference>
<dbReference type="CDD" id="cd03469">
    <property type="entry name" value="Rieske_RO_Alpha_N"/>
    <property type="match status" value="1"/>
</dbReference>
<feature type="domain" description="Rieske" evidence="6">
    <location>
        <begin position="82"/>
        <end position="168"/>
    </location>
</feature>
<dbReference type="Pfam" id="PF00355">
    <property type="entry name" value="Rieske"/>
    <property type="match status" value="1"/>
</dbReference>
<dbReference type="GO" id="GO:0046872">
    <property type="term" value="F:metal ion binding"/>
    <property type="evidence" value="ECO:0007669"/>
    <property type="project" value="UniProtKB-KW"/>
</dbReference>
<keyword evidence="9" id="KW-1185">Reference proteome</keyword>
<proteinExistence type="predicted"/>
<sequence length="424" mass="47543">MANLMKILLSVFAAVLAFLAYRYVIGVRSYAKKSGSYPSVAPGANKSMILEAHRASDFPEDWWIGESLFNLERRALFSKQWIYIAHRSQFAKPGDYHTFELANFPIFLILGKDHVIRGFHNVCRHRAYTITKKKSGSSTVLGCRYHGWSYDTRGRLVKAPAFEDIENFDKSQNGLFEIHTHTTRQGFVYVNLSTDKVSSPDVKTKDILARSWGISERSAPLAQVEVEEDLNWKQAVHYMETVGYAANISPNAWHEFASKMPFLFNIGNPGTHNILDSNGLSSLHVAVGGRLWYTLSSSPTSTSHTRFTCNVYLNWPGDNAQADTAVQAIKDEVYSILSGAKAAPLTLDATAAGLQVGILDELTAHLKEERKRGKKVWPASRDSTVSEMYNQADLLCKQLSYLKPKRAPDMDLLGKLGSRNELEW</sequence>
<evidence type="ECO:0000256" key="3">
    <source>
        <dbReference type="ARBA" id="ARBA00023002"/>
    </source>
</evidence>
<evidence type="ECO:0000313" key="8">
    <source>
        <dbReference type="EMBL" id="KAF4305940.1"/>
    </source>
</evidence>
<dbReference type="EMBL" id="WWBZ02000040">
    <property type="protein sequence ID" value="KAF4305940.1"/>
    <property type="molecule type" value="Genomic_DNA"/>
</dbReference>
<dbReference type="SUPFAM" id="SSF50022">
    <property type="entry name" value="ISP domain"/>
    <property type="match status" value="1"/>
</dbReference>
<keyword evidence="2" id="KW-0479">Metal-binding</keyword>
<evidence type="ECO:0000313" key="7">
    <source>
        <dbReference type="EMBL" id="KAF4301089.1"/>
    </source>
</evidence>
<dbReference type="PROSITE" id="PS51296">
    <property type="entry name" value="RIESKE"/>
    <property type="match status" value="1"/>
</dbReference>
<keyword evidence="4" id="KW-0408">Iron</keyword>
<dbReference type="InterPro" id="IPR017941">
    <property type="entry name" value="Rieske_2Fe-2S"/>
</dbReference>
<dbReference type="OrthoDB" id="426882at2759"/>
<accession>A0A8H4MW81</accession>
<dbReference type="GO" id="GO:0051537">
    <property type="term" value="F:2 iron, 2 sulfur cluster binding"/>
    <property type="evidence" value="ECO:0007669"/>
    <property type="project" value="UniProtKB-KW"/>
</dbReference>
<dbReference type="PANTHER" id="PTHR43756">
    <property type="entry name" value="CHOLINE MONOOXYGENASE, CHLOROPLASTIC"/>
    <property type="match status" value="1"/>
</dbReference>
<keyword evidence="1" id="KW-0001">2Fe-2S</keyword>
<evidence type="ECO:0000259" key="6">
    <source>
        <dbReference type="PROSITE" id="PS51296"/>
    </source>
</evidence>
<name>A0A8H4MW81_9PEZI</name>
<evidence type="ECO:0000256" key="2">
    <source>
        <dbReference type="ARBA" id="ARBA00022723"/>
    </source>
</evidence>
<gene>
    <name evidence="8" type="ORF">GTA08_BOTSDO07109</name>
    <name evidence="7" type="ORF">GTA08_BOTSDO11304</name>
</gene>
<protein>
    <submittedName>
        <fullName evidence="7">Aromatic-ring-hydroxylating dioxygenase alpha subunit</fullName>
    </submittedName>
</protein>
<dbReference type="PANTHER" id="PTHR43756:SF6">
    <property type="entry name" value="CLUSTER-BINDING PROTEIN, PUTATIVE (AFU_ORTHOLOGUE AFUA_6G03920)-RELATED"/>
    <property type="match status" value="1"/>
</dbReference>
<dbReference type="GO" id="GO:0051213">
    <property type="term" value="F:dioxygenase activity"/>
    <property type="evidence" value="ECO:0007669"/>
    <property type="project" value="UniProtKB-KW"/>
</dbReference>
<dbReference type="InterPro" id="IPR001663">
    <property type="entry name" value="Rng_hydr_dOase-A"/>
</dbReference>
<evidence type="ECO:0000313" key="9">
    <source>
        <dbReference type="Proteomes" id="UP000572817"/>
    </source>
</evidence>
<organism evidence="7 9">
    <name type="scientific">Botryosphaeria dothidea</name>
    <dbReference type="NCBI Taxonomy" id="55169"/>
    <lineage>
        <taxon>Eukaryota</taxon>
        <taxon>Fungi</taxon>
        <taxon>Dikarya</taxon>
        <taxon>Ascomycota</taxon>
        <taxon>Pezizomycotina</taxon>
        <taxon>Dothideomycetes</taxon>
        <taxon>Dothideomycetes incertae sedis</taxon>
        <taxon>Botryosphaeriales</taxon>
        <taxon>Botryosphaeriaceae</taxon>
        <taxon>Botryosphaeria</taxon>
    </lineage>
</organism>